<dbReference type="EMBL" id="CAQM01000629">
    <property type="protein sequence ID" value="CCQ62961.1"/>
    <property type="molecule type" value="Genomic_DNA"/>
</dbReference>
<reference evidence="1 2" key="1">
    <citation type="submission" date="2013-01" db="EMBL/GenBank/DDBJ databases">
        <authorList>
            <person name="Bench S."/>
        </authorList>
    </citation>
    <scope>NUCLEOTIDE SEQUENCE [LARGE SCALE GENOMIC DNA]</scope>
    <source>
        <strain evidence="1 2">WH 0401</strain>
    </source>
</reference>
<evidence type="ECO:0000313" key="2">
    <source>
        <dbReference type="Proteomes" id="UP000018198"/>
    </source>
</evidence>
<proteinExistence type="predicted"/>
<accession>T2JCT8</accession>
<protein>
    <submittedName>
        <fullName evidence="1">Uncharacterized protein</fullName>
    </submittedName>
</protein>
<evidence type="ECO:0000313" key="1">
    <source>
        <dbReference type="EMBL" id="CCQ62961.1"/>
    </source>
</evidence>
<dbReference type="Proteomes" id="UP000018198">
    <property type="component" value="Unassembled WGS sequence"/>
</dbReference>
<name>T2JCT8_CROWT</name>
<organism evidence="1 2">
    <name type="scientific">Crocosphaera watsonii WH 0401</name>
    <dbReference type="NCBI Taxonomy" id="555881"/>
    <lineage>
        <taxon>Bacteria</taxon>
        <taxon>Bacillati</taxon>
        <taxon>Cyanobacteriota</taxon>
        <taxon>Cyanophyceae</taxon>
        <taxon>Oscillatoriophycideae</taxon>
        <taxon>Chroococcales</taxon>
        <taxon>Aphanothecaceae</taxon>
        <taxon>Crocosphaera</taxon>
    </lineage>
</organism>
<gene>
    <name evidence="1" type="ORF">CWATWH0401_422</name>
</gene>
<dbReference type="AlphaFoldDB" id="T2JCT8"/>
<sequence>MSNWSAFLYVYCSFFSSCDKIKYCFAFSFMDYQITIYYGYL</sequence>
<reference evidence="1 2" key="2">
    <citation type="submission" date="2013-09" db="EMBL/GenBank/DDBJ databases">
        <title>Whole genome comparison of six Crocosphaera watsonii strains with differing phenotypes.</title>
        <authorList>
            <person name="Bench S.R."/>
            <person name="Heller P."/>
            <person name="Frank I."/>
            <person name="Arciniega M."/>
            <person name="Shilova I.N."/>
            <person name="Zehr J.P."/>
        </authorList>
    </citation>
    <scope>NUCLEOTIDE SEQUENCE [LARGE SCALE GENOMIC DNA]</scope>
    <source>
        <strain evidence="1 2">WH 0401</strain>
    </source>
</reference>
<comment type="caution">
    <text evidence="1">The sequence shown here is derived from an EMBL/GenBank/DDBJ whole genome shotgun (WGS) entry which is preliminary data.</text>
</comment>